<comment type="subcellular location">
    <subcellularLocation>
        <location evidence="1">Cell membrane</location>
        <topology evidence="1">Multi-pass membrane protein</topology>
    </subcellularLocation>
</comment>
<keyword evidence="3 10" id="KW-0812">Transmembrane</keyword>
<feature type="region of interest" description="Disordered" evidence="11">
    <location>
        <begin position="247"/>
        <end position="281"/>
    </location>
</feature>
<dbReference type="GO" id="GO:0005886">
    <property type="term" value="C:plasma membrane"/>
    <property type="evidence" value="ECO:0007669"/>
    <property type="project" value="UniProtKB-SubCell"/>
</dbReference>
<feature type="compositionally biased region" description="Basic and acidic residues" evidence="11">
    <location>
        <begin position="262"/>
        <end position="281"/>
    </location>
</feature>
<dbReference type="CDD" id="cd15329">
    <property type="entry name" value="7tmA_5-HT7"/>
    <property type="match status" value="1"/>
</dbReference>
<evidence type="ECO:0000256" key="1">
    <source>
        <dbReference type="ARBA" id="ARBA00004651"/>
    </source>
</evidence>
<dbReference type="PRINTS" id="PR00237">
    <property type="entry name" value="GPCRRHODOPSN"/>
</dbReference>
<keyword evidence="8 10" id="KW-0675">Receptor</keyword>
<evidence type="ECO:0000313" key="15">
    <source>
        <dbReference type="Proteomes" id="UP000827892"/>
    </source>
</evidence>
<sequence>MARAVNISPFASYTVVPITSAWPPDDDPQTTRVQFSGLTSGKAVLTLIILAMMMMTIVGNALVFLAVLIVRKLKTPQNFLLVSLAVADFFVGLVVMPLALIDLLFDKWPLGSTMCSVYTTADLTLCTASIVNLCAISVDRYLVISRPLQYSAIRTTRRIGWYIACVWITAAVVSISSHIIARFLDDGTFIEDPGTCQVLPHFLYQSYATLISFYGPTFIMVILNIKIWREAKRLAAQDRLMSHCNSVDASERPLNGGSSSSENKESTQEKETIEVPKKERTNSTNSRLFKLERKYLHRPSTFFSAAAKGPLIRQNEKSECKARKTLGVIMSVFIICWLPFFILAIFKSFGMKIPGWLDLTALWLGYSNSTVNPLIYCKYNKEFRIPFREMLACRCATLQTVMRQQSFTSRYGPPVKTSSVPLFTLTPQQSIDRDSATNATLVQISTK</sequence>
<evidence type="ECO:0000313" key="14">
    <source>
        <dbReference type="EMBL" id="ULT80627.1"/>
    </source>
</evidence>
<reference evidence="14 15" key="1">
    <citation type="submission" date="2022-05" db="EMBL/GenBank/DDBJ databases">
        <title>Chromosome-level reference genomes for two strains of Caenorhabditis briggsae: an improved platform for comparative genomics.</title>
        <authorList>
            <person name="Stevens L."/>
            <person name="Andersen E.C."/>
        </authorList>
    </citation>
    <scope>NUCLEOTIDE SEQUENCE [LARGE SCALE GENOMIC DNA]</scope>
    <source>
        <strain evidence="14">QX1410_ONT</strain>
        <tissue evidence="14">Whole-organism</tissue>
    </source>
</reference>
<dbReference type="PANTHER" id="PTHR24248">
    <property type="entry name" value="ADRENERGIC RECEPTOR-RELATED G-PROTEIN COUPLED RECEPTOR"/>
    <property type="match status" value="1"/>
</dbReference>
<feature type="transmembrane region" description="Helical" evidence="12">
    <location>
        <begin position="326"/>
        <end position="346"/>
    </location>
</feature>
<organism evidence="14 15">
    <name type="scientific">Caenorhabditis briggsae</name>
    <dbReference type="NCBI Taxonomy" id="6238"/>
    <lineage>
        <taxon>Eukaryota</taxon>
        <taxon>Metazoa</taxon>
        <taxon>Ecdysozoa</taxon>
        <taxon>Nematoda</taxon>
        <taxon>Chromadorea</taxon>
        <taxon>Rhabditida</taxon>
        <taxon>Rhabditina</taxon>
        <taxon>Rhabditomorpha</taxon>
        <taxon>Rhabditoidea</taxon>
        <taxon>Rhabditidae</taxon>
        <taxon>Peloderinae</taxon>
        <taxon>Caenorhabditis</taxon>
    </lineage>
</organism>
<evidence type="ECO:0000256" key="5">
    <source>
        <dbReference type="ARBA" id="ARBA00023040"/>
    </source>
</evidence>
<evidence type="ECO:0000256" key="6">
    <source>
        <dbReference type="ARBA" id="ARBA00023136"/>
    </source>
</evidence>
<evidence type="ECO:0000256" key="3">
    <source>
        <dbReference type="ARBA" id="ARBA00022692"/>
    </source>
</evidence>
<evidence type="ECO:0000256" key="12">
    <source>
        <dbReference type="SAM" id="Phobius"/>
    </source>
</evidence>
<comment type="similarity">
    <text evidence="10">Belongs to the G-protein coupled receptor 1 family.</text>
</comment>
<feature type="transmembrane region" description="Helical" evidence="12">
    <location>
        <begin position="117"/>
        <end position="138"/>
    </location>
</feature>
<keyword evidence="9 10" id="KW-0807">Transducer</keyword>
<name>A0AAE9CTA0_CAEBR</name>
<keyword evidence="6 12" id="KW-0472">Membrane</keyword>
<dbReference type="Gene3D" id="1.20.1070.10">
    <property type="entry name" value="Rhodopsin 7-helix transmembrane proteins"/>
    <property type="match status" value="1"/>
</dbReference>
<dbReference type="InterPro" id="IPR017452">
    <property type="entry name" value="GPCR_Rhodpsn_7TM"/>
</dbReference>
<gene>
    <name evidence="14" type="ORF">L3Y34_010884</name>
</gene>
<dbReference type="GO" id="GO:0004993">
    <property type="term" value="F:G protein-coupled serotonin receptor activity"/>
    <property type="evidence" value="ECO:0007669"/>
    <property type="project" value="UniProtKB-ARBA"/>
</dbReference>
<dbReference type="InterPro" id="IPR000276">
    <property type="entry name" value="GPCR_Rhodpsn"/>
</dbReference>
<evidence type="ECO:0000256" key="4">
    <source>
        <dbReference type="ARBA" id="ARBA00022989"/>
    </source>
</evidence>
<evidence type="ECO:0000256" key="2">
    <source>
        <dbReference type="ARBA" id="ARBA00022475"/>
    </source>
</evidence>
<dbReference type="PANTHER" id="PTHR24248:SF199">
    <property type="entry name" value="IP13425P-RELATED"/>
    <property type="match status" value="1"/>
</dbReference>
<dbReference type="EMBL" id="CP090896">
    <property type="protein sequence ID" value="ULT80627.1"/>
    <property type="molecule type" value="Genomic_DNA"/>
</dbReference>
<dbReference type="AlphaFoldDB" id="A0AAE9CTA0"/>
<evidence type="ECO:0000256" key="9">
    <source>
        <dbReference type="ARBA" id="ARBA00023224"/>
    </source>
</evidence>
<evidence type="ECO:0000259" key="13">
    <source>
        <dbReference type="PROSITE" id="PS50262"/>
    </source>
</evidence>
<dbReference type="PROSITE" id="PS50262">
    <property type="entry name" value="G_PROTEIN_RECEP_F1_2"/>
    <property type="match status" value="1"/>
</dbReference>
<evidence type="ECO:0000256" key="11">
    <source>
        <dbReference type="SAM" id="MobiDB-lite"/>
    </source>
</evidence>
<keyword evidence="7" id="KW-1015">Disulfide bond</keyword>
<keyword evidence="5 10" id="KW-0297">G-protein coupled receptor</keyword>
<feature type="transmembrane region" description="Helical" evidence="12">
    <location>
        <begin position="159"/>
        <end position="184"/>
    </location>
</feature>
<accession>A0AAE9CTA0</accession>
<dbReference type="PROSITE" id="PS00237">
    <property type="entry name" value="G_PROTEIN_RECEP_F1_1"/>
    <property type="match status" value="1"/>
</dbReference>
<feature type="domain" description="G-protein coupled receptors family 1 profile" evidence="13">
    <location>
        <begin position="59"/>
        <end position="376"/>
    </location>
</feature>
<feature type="transmembrane region" description="Helical" evidence="12">
    <location>
        <begin position="204"/>
        <end position="225"/>
    </location>
</feature>
<feature type="transmembrane region" description="Helical" evidence="12">
    <location>
        <begin position="79"/>
        <end position="105"/>
    </location>
</feature>
<dbReference type="Pfam" id="PF00001">
    <property type="entry name" value="7tm_1"/>
    <property type="match status" value="1"/>
</dbReference>
<evidence type="ECO:0000256" key="10">
    <source>
        <dbReference type="RuleBase" id="RU000688"/>
    </source>
</evidence>
<dbReference type="Proteomes" id="UP000827892">
    <property type="component" value="Chromosome X"/>
</dbReference>
<evidence type="ECO:0000256" key="7">
    <source>
        <dbReference type="ARBA" id="ARBA00023157"/>
    </source>
</evidence>
<keyword evidence="4 12" id="KW-1133">Transmembrane helix</keyword>
<feature type="transmembrane region" description="Helical" evidence="12">
    <location>
        <begin position="43"/>
        <end position="67"/>
    </location>
</feature>
<proteinExistence type="inferred from homology"/>
<keyword evidence="2" id="KW-1003">Cell membrane</keyword>
<dbReference type="SMART" id="SM01381">
    <property type="entry name" value="7TM_GPCR_Srsx"/>
    <property type="match status" value="1"/>
</dbReference>
<protein>
    <recommendedName>
        <fullName evidence="13">G-protein coupled receptors family 1 profile domain-containing protein</fullName>
    </recommendedName>
</protein>
<evidence type="ECO:0000256" key="8">
    <source>
        <dbReference type="ARBA" id="ARBA00023170"/>
    </source>
</evidence>
<dbReference type="SUPFAM" id="SSF81321">
    <property type="entry name" value="Family A G protein-coupled receptor-like"/>
    <property type="match status" value="1"/>
</dbReference>